<comment type="caution">
    <text evidence="1">The sequence shown here is derived from an EMBL/GenBank/DDBJ whole genome shotgun (WGS) entry which is preliminary data.</text>
</comment>
<gene>
    <name evidence="1" type="ORF">AVEN_146831_1</name>
</gene>
<evidence type="ECO:0000313" key="1">
    <source>
        <dbReference type="EMBL" id="GBO39908.1"/>
    </source>
</evidence>
<keyword evidence="2" id="KW-1185">Reference proteome</keyword>
<reference evidence="1 2" key="1">
    <citation type="journal article" date="2019" name="Sci. Rep.">
        <title>Orb-weaving spider Araneus ventricosus genome elucidates the spidroin gene catalogue.</title>
        <authorList>
            <person name="Kono N."/>
            <person name="Nakamura H."/>
            <person name="Ohtoshi R."/>
            <person name="Moran D.A.P."/>
            <person name="Shinohara A."/>
            <person name="Yoshida Y."/>
            <person name="Fujiwara M."/>
            <person name="Mori M."/>
            <person name="Tomita M."/>
            <person name="Arakawa K."/>
        </authorList>
    </citation>
    <scope>NUCLEOTIDE SEQUENCE [LARGE SCALE GENOMIC DNA]</scope>
</reference>
<dbReference type="Proteomes" id="UP000499080">
    <property type="component" value="Unassembled WGS sequence"/>
</dbReference>
<evidence type="ECO:0000313" key="2">
    <source>
        <dbReference type="Proteomes" id="UP000499080"/>
    </source>
</evidence>
<accession>A0A4Y2WT05</accession>
<proteinExistence type="predicted"/>
<organism evidence="1 2">
    <name type="scientific">Araneus ventricosus</name>
    <name type="common">Orbweaver spider</name>
    <name type="synonym">Epeira ventricosa</name>
    <dbReference type="NCBI Taxonomy" id="182803"/>
    <lineage>
        <taxon>Eukaryota</taxon>
        <taxon>Metazoa</taxon>
        <taxon>Ecdysozoa</taxon>
        <taxon>Arthropoda</taxon>
        <taxon>Chelicerata</taxon>
        <taxon>Arachnida</taxon>
        <taxon>Araneae</taxon>
        <taxon>Araneomorphae</taxon>
        <taxon>Entelegynae</taxon>
        <taxon>Araneoidea</taxon>
        <taxon>Araneidae</taxon>
        <taxon>Araneus</taxon>
    </lineage>
</organism>
<dbReference type="AlphaFoldDB" id="A0A4Y2WT05"/>
<dbReference type="EMBL" id="BGPR01065056">
    <property type="protein sequence ID" value="GBO39908.1"/>
    <property type="molecule type" value="Genomic_DNA"/>
</dbReference>
<name>A0A4Y2WT05_ARAVE</name>
<sequence>MMADGCGLPRAHRYRYPPPVHDFSQRHNAVDYRLQRYFFKSLKVTFGNALRPKFLPSRSEGSQGDPFSRIFNHLETGNDVEVIFSKLCESKTDPFMVPLWLIGRFNNIFEHKFGKMCYHKRN</sequence>
<protein>
    <submittedName>
        <fullName evidence="1">Uncharacterized protein</fullName>
    </submittedName>
</protein>